<reference evidence="1" key="1">
    <citation type="submission" date="2007-04" db="EMBL/GenBank/DDBJ databases">
        <title>Annotation of Pediculus humanus corporis strain USDA.</title>
        <authorList>
            <person name="Kirkness E."/>
            <person name="Hannick L."/>
            <person name="Hass B."/>
            <person name="Bruggner R."/>
            <person name="Lawson D."/>
            <person name="Bidwell S."/>
            <person name="Joardar V."/>
            <person name="Caler E."/>
            <person name="Walenz B."/>
            <person name="Inman J."/>
            <person name="Schobel S."/>
            <person name="Galinsky K."/>
            <person name="Amedeo P."/>
            <person name="Strausberg R."/>
        </authorList>
    </citation>
    <scope>NUCLEOTIDE SEQUENCE</scope>
    <source>
        <strain evidence="1">USDA</strain>
    </source>
</reference>
<dbReference type="RefSeq" id="XP_002428713.1">
    <property type="nucleotide sequence ID" value="XM_002428668.1"/>
</dbReference>
<dbReference type="EMBL" id="AAZO01004671">
    <property type="status" value="NOT_ANNOTATED_CDS"/>
    <property type="molecule type" value="Genomic_DNA"/>
</dbReference>
<dbReference type="KEGG" id="phu:Phum_PHUM397800"/>
<dbReference type="HOGENOM" id="CLU_2006634_0_0_1"/>
<accession>E0VRG9</accession>
<dbReference type="Proteomes" id="UP000009046">
    <property type="component" value="Unassembled WGS sequence"/>
</dbReference>
<name>E0VRG9_PEDHC</name>
<evidence type="ECO:0000313" key="2">
    <source>
        <dbReference type="EnsemblMetazoa" id="PHUM397800-PA"/>
    </source>
</evidence>
<proteinExistence type="predicted"/>
<dbReference type="AlphaFoldDB" id="E0VRG9"/>
<dbReference type="GeneID" id="8237832"/>
<gene>
    <name evidence="2" type="primary">8237832</name>
    <name evidence="1" type="ORF">Phum_PHUM397800</name>
</gene>
<organism>
    <name type="scientific">Pediculus humanus subsp. corporis</name>
    <name type="common">Body louse</name>
    <dbReference type="NCBI Taxonomy" id="121224"/>
    <lineage>
        <taxon>Eukaryota</taxon>
        <taxon>Metazoa</taxon>
        <taxon>Ecdysozoa</taxon>
        <taxon>Arthropoda</taxon>
        <taxon>Hexapoda</taxon>
        <taxon>Insecta</taxon>
        <taxon>Pterygota</taxon>
        <taxon>Neoptera</taxon>
        <taxon>Paraneoptera</taxon>
        <taxon>Psocodea</taxon>
        <taxon>Troctomorpha</taxon>
        <taxon>Phthiraptera</taxon>
        <taxon>Anoplura</taxon>
        <taxon>Pediculidae</taxon>
        <taxon>Pediculus</taxon>
    </lineage>
</organism>
<dbReference type="VEuPathDB" id="VectorBase:PHUM397800"/>
<protein>
    <submittedName>
        <fullName evidence="1 2">Uncharacterized protein</fullName>
    </submittedName>
</protein>
<sequence>MKKHRGNYIPSWARKTPCAPTKRSRKTICNEGRLQSFQDVMGNREEVRKAESEGKITKNVIDLRETPMYSNDDLAVRMLAPFPSESNNFNKLKDAIPFHIPHKRILHTLSFKVPEIEPLLFFII</sequence>
<dbReference type="EnsemblMetazoa" id="PHUM397800-RA">
    <property type="protein sequence ID" value="PHUM397800-PA"/>
    <property type="gene ID" value="PHUM397800"/>
</dbReference>
<dbReference type="EMBL" id="DS235477">
    <property type="protein sequence ID" value="EEB15975.1"/>
    <property type="molecule type" value="Genomic_DNA"/>
</dbReference>
<keyword evidence="3" id="KW-1185">Reference proteome</keyword>
<evidence type="ECO:0000313" key="3">
    <source>
        <dbReference type="Proteomes" id="UP000009046"/>
    </source>
</evidence>
<reference evidence="1" key="2">
    <citation type="submission" date="2007-04" db="EMBL/GenBank/DDBJ databases">
        <title>The genome of the human body louse.</title>
        <authorList>
            <consortium name="The Human Body Louse Genome Consortium"/>
            <person name="Kirkness E."/>
            <person name="Walenz B."/>
            <person name="Hass B."/>
            <person name="Bruggner R."/>
            <person name="Strausberg R."/>
        </authorList>
    </citation>
    <scope>NUCLEOTIDE SEQUENCE</scope>
    <source>
        <strain evidence="1">USDA</strain>
    </source>
</reference>
<evidence type="ECO:0000313" key="1">
    <source>
        <dbReference type="EMBL" id="EEB15975.1"/>
    </source>
</evidence>
<reference evidence="2" key="3">
    <citation type="submission" date="2021-02" db="UniProtKB">
        <authorList>
            <consortium name="EnsemblMetazoa"/>
        </authorList>
    </citation>
    <scope>IDENTIFICATION</scope>
    <source>
        <strain evidence="2">USDA</strain>
    </source>
</reference>
<dbReference type="CTD" id="8237832"/>
<dbReference type="InParanoid" id="E0VRG9"/>